<dbReference type="EMBL" id="JBHTCQ010000002">
    <property type="protein sequence ID" value="MFC7406071.1"/>
    <property type="molecule type" value="Genomic_DNA"/>
</dbReference>
<dbReference type="SUPFAM" id="SSF81342">
    <property type="entry name" value="Transmembrane di-heme cytochromes"/>
    <property type="match status" value="1"/>
</dbReference>
<evidence type="ECO:0000256" key="14">
    <source>
        <dbReference type="ARBA" id="ARBA00029568"/>
    </source>
</evidence>
<evidence type="ECO:0000256" key="6">
    <source>
        <dbReference type="ARBA" id="ARBA00022617"/>
    </source>
</evidence>
<evidence type="ECO:0000259" key="18">
    <source>
        <dbReference type="PROSITE" id="PS51003"/>
    </source>
</evidence>
<evidence type="ECO:0000256" key="16">
    <source>
        <dbReference type="SAM" id="Phobius"/>
    </source>
</evidence>
<keyword evidence="7 16" id="KW-0812">Transmembrane</keyword>
<feature type="region of interest" description="Disordered" evidence="15">
    <location>
        <begin position="540"/>
        <end position="606"/>
    </location>
</feature>
<reference evidence="20" key="1">
    <citation type="journal article" date="2019" name="Int. J. Syst. Evol. Microbiol.">
        <title>The Global Catalogue of Microorganisms (GCM) 10K type strain sequencing project: providing services to taxonomists for standard genome sequencing and annotation.</title>
        <authorList>
            <consortium name="The Broad Institute Genomics Platform"/>
            <consortium name="The Broad Institute Genome Sequencing Center for Infectious Disease"/>
            <person name="Wu L."/>
            <person name="Ma J."/>
        </authorList>
    </citation>
    <scope>NUCLEOTIDE SEQUENCE [LARGE SCALE GENOMIC DNA]</scope>
    <source>
        <strain evidence="20">JCM 1490</strain>
    </source>
</reference>
<dbReference type="InterPro" id="IPR027387">
    <property type="entry name" value="Cytb/b6-like_sf"/>
</dbReference>
<evidence type="ECO:0000313" key="19">
    <source>
        <dbReference type="EMBL" id="MFC7406071.1"/>
    </source>
</evidence>
<evidence type="ECO:0000313" key="20">
    <source>
        <dbReference type="Proteomes" id="UP001596455"/>
    </source>
</evidence>
<keyword evidence="8" id="KW-0479">Metal-binding</keyword>
<feature type="transmembrane region" description="Helical" evidence="16">
    <location>
        <begin position="154"/>
        <end position="174"/>
    </location>
</feature>
<evidence type="ECO:0000259" key="17">
    <source>
        <dbReference type="PROSITE" id="PS51002"/>
    </source>
</evidence>
<dbReference type="EC" id="7.1.1.8" evidence="3"/>
<name>A0ABW2QA07_9MICO</name>
<keyword evidence="20" id="KW-1185">Reference proteome</keyword>
<feature type="transmembrane region" description="Helical" evidence="16">
    <location>
        <begin position="276"/>
        <end position="297"/>
    </location>
</feature>
<dbReference type="PROSITE" id="PS51002">
    <property type="entry name" value="CYTB_NTER"/>
    <property type="match status" value="1"/>
</dbReference>
<evidence type="ECO:0000256" key="15">
    <source>
        <dbReference type="SAM" id="MobiDB-lite"/>
    </source>
</evidence>
<dbReference type="InterPro" id="IPR005798">
    <property type="entry name" value="Cyt_b/b6_C"/>
</dbReference>
<protein>
    <recommendedName>
        <fullName evidence="4">Cytochrome bc1 complex cytochrome b subunit</fullName>
        <ecNumber evidence="3">7.1.1.8</ecNumber>
    </recommendedName>
    <alternativeName>
        <fullName evidence="14">Cytochrome bc1 reductase complex subunit QcrB</fullName>
    </alternativeName>
</protein>
<feature type="compositionally biased region" description="Basic and acidic residues" evidence="15">
    <location>
        <begin position="540"/>
        <end position="549"/>
    </location>
</feature>
<keyword evidence="5" id="KW-0813">Transport</keyword>
<keyword evidence="9" id="KW-0249">Electron transport</keyword>
<comment type="cofactor">
    <cofactor evidence="1">
        <name>heme</name>
        <dbReference type="ChEBI" id="CHEBI:30413"/>
    </cofactor>
</comment>
<gene>
    <name evidence="19" type="ORF">ACFQQL_13195</name>
</gene>
<feature type="transmembrane region" description="Helical" evidence="16">
    <location>
        <begin position="121"/>
        <end position="142"/>
    </location>
</feature>
<feature type="transmembrane region" description="Helical" evidence="16">
    <location>
        <begin position="423"/>
        <end position="440"/>
    </location>
</feature>
<dbReference type="PANTHER" id="PTHR19271:SF16">
    <property type="entry name" value="CYTOCHROME B"/>
    <property type="match status" value="1"/>
</dbReference>
<keyword evidence="12 16" id="KW-0472">Membrane</keyword>
<keyword evidence="11" id="KW-0408">Iron</keyword>
<proteinExistence type="predicted"/>
<dbReference type="InterPro" id="IPR016174">
    <property type="entry name" value="Di-haem_cyt_TM"/>
</dbReference>
<feature type="domain" description="Cytochrome b/b6 C-terminal region profile" evidence="18">
    <location>
        <begin position="252"/>
        <end position="446"/>
    </location>
</feature>
<feature type="transmembrane region" description="Helical" evidence="16">
    <location>
        <begin position="51"/>
        <end position="75"/>
    </location>
</feature>
<evidence type="ECO:0000256" key="12">
    <source>
        <dbReference type="ARBA" id="ARBA00023136"/>
    </source>
</evidence>
<dbReference type="PANTHER" id="PTHR19271">
    <property type="entry name" value="CYTOCHROME B"/>
    <property type="match status" value="1"/>
</dbReference>
<dbReference type="RefSeq" id="WP_382395388.1">
    <property type="nucleotide sequence ID" value="NZ_JBHTCQ010000002.1"/>
</dbReference>
<evidence type="ECO:0000256" key="11">
    <source>
        <dbReference type="ARBA" id="ARBA00023004"/>
    </source>
</evidence>
<feature type="transmembrane region" description="Helical" evidence="16">
    <location>
        <begin position="220"/>
        <end position="244"/>
    </location>
</feature>
<dbReference type="InterPro" id="IPR036150">
    <property type="entry name" value="Cyt_b/b6_C_sf"/>
</dbReference>
<dbReference type="SUPFAM" id="SSF81648">
    <property type="entry name" value="a domain/subunit of cytochrome bc1 complex (Ubiquinol-cytochrome c reductase)"/>
    <property type="match status" value="1"/>
</dbReference>
<feature type="transmembrane region" description="Helical" evidence="16">
    <location>
        <begin position="343"/>
        <end position="364"/>
    </location>
</feature>
<evidence type="ECO:0000256" key="9">
    <source>
        <dbReference type="ARBA" id="ARBA00022982"/>
    </source>
</evidence>
<keyword evidence="10 16" id="KW-1133">Transmembrane helix</keyword>
<feature type="transmembrane region" description="Helical" evidence="16">
    <location>
        <begin position="384"/>
        <end position="403"/>
    </location>
</feature>
<sequence>MSSSTPTARPSGEYRPGKPVQATADILDSRVGVAKAVKFIGRKIFPEHWSFLLGEIALWSFVVLILTGIFLTMFFEPSMAHTHYPEDALPESHQGLEMSVAYYSTVWMSFEVPGGLLMRQMHHWAALLFMAAIVVHAFRIFFTGAFRKPREINWLVGFTLMILGLAAGFSGYSLPDDVLSGNGLRIADGVAKAIPILGSYVSYGLFGGEFPGVHIIPRLFTVHILLIPALIVALVTVHLVLMVVHKHTQYPGVGRSDGNVVGYPAFPVYVTKMAGFFLIVFGFIALMGATMSINNVWNYGPYDPSPVSAGAQPDWYMLFLEGALRLMPGWEVVIGGYTLSLNILIPGVIIPGLLFTLLALYPFIEAAATKDQREHHVLDRPRNAPVRTALGVAYLVAFGVLVLAGSNDLIATHFHLSINDITWFFRITFFLLPVLMFVLTKRICLGLQRRDRELALHGHETGRVVQLANGAFMEVHKPLTDHERWILVAHDARRPIEVGPATDRNGVDRPGYRLDNVRRRLSSFFYEDRVEPVTPAELAAAHHDHHEPAEVEAAQTSSIDGVHGGALDVTHPAYSSDGDGDGEHHEETTPTHAGGSIATLARQERD</sequence>
<evidence type="ECO:0000256" key="8">
    <source>
        <dbReference type="ARBA" id="ARBA00022723"/>
    </source>
</evidence>
<dbReference type="Proteomes" id="UP001596455">
    <property type="component" value="Unassembled WGS sequence"/>
</dbReference>
<accession>A0ABW2QA07</accession>
<evidence type="ECO:0000256" key="7">
    <source>
        <dbReference type="ARBA" id="ARBA00022692"/>
    </source>
</evidence>
<feature type="domain" description="Cytochrome b/b6 N-terminal region profile" evidence="17">
    <location>
        <begin position="23"/>
        <end position="251"/>
    </location>
</feature>
<evidence type="ECO:0000256" key="1">
    <source>
        <dbReference type="ARBA" id="ARBA00001971"/>
    </source>
</evidence>
<comment type="caution">
    <text evidence="19">The sequence shown here is derived from an EMBL/GenBank/DDBJ whole genome shotgun (WGS) entry which is preliminary data.</text>
</comment>
<evidence type="ECO:0000256" key="5">
    <source>
        <dbReference type="ARBA" id="ARBA00022448"/>
    </source>
</evidence>
<evidence type="ECO:0000256" key="3">
    <source>
        <dbReference type="ARBA" id="ARBA00012951"/>
    </source>
</evidence>
<comment type="subcellular location">
    <subcellularLocation>
        <location evidence="2">Membrane</location>
        <topology evidence="2">Multi-pass membrane protein</topology>
    </subcellularLocation>
</comment>
<evidence type="ECO:0000256" key="2">
    <source>
        <dbReference type="ARBA" id="ARBA00004141"/>
    </source>
</evidence>
<evidence type="ECO:0000256" key="13">
    <source>
        <dbReference type="ARBA" id="ARBA00029351"/>
    </source>
</evidence>
<keyword evidence="6" id="KW-0349">Heme</keyword>
<dbReference type="Pfam" id="PF13631">
    <property type="entry name" value="Cytochrom_B_N_2"/>
    <property type="match status" value="1"/>
</dbReference>
<evidence type="ECO:0000256" key="10">
    <source>
        <dbReference type="ARBA" id="ARBA00022989"/>
    </source>
</evidence>
<dbReference type="PROSITE" id="PS51003">
    <property type="entry name" value="CYTB_CTER"/>
    <property type="match status" value="1"/>
</dbReference>
<dbReference type="Gene3D" id="1.20.810.10">
    <property type="entry name" value="Cytochrome Bc1 Complex, Chain C"/>
    <property type="match status" value="1"/>
</dbReference>
<dbReference type="InterPro" id="IPR005797">
    <property type="entry name" value="Cyt_b/b6_N"/>
</dbReference>
<evidence type="ECO:0000256" key="4">
    <source>
        <dbReference type="ARBA" id="ARBA00016116"/>
    </source>
</evidence>
<organism evidence="19 20">
    <name type="scientific">Georgenia alba</name>
    <dbReference type="NCBI Taxonomy" id="2233858"/>
    <lineage>
        <taxon>Bacteria</taxon>
        <taxon>Bacillati</taxon>
        <taxon>Actinomycetota</taxon>
        <taxon>Actinomycetes</taxon>
        <taxon>Micrococcales</taxon>
        <taxon>Bogoriellaceae</taxon>
        <taxon>Georgenia</taxon>
    </lineage>
</organism>
<comment type="catalytic activity">
    <reaction evidence="13">
        <text>a quinol + 2 Fe(III)-[cytochrome c](out) = a quinone + 2 Fe(II)-[cytochrome c](out) + 2 H(+)(out)</text>
        <dbReference type="Rhea" id="RHEA:11484"/>
        <dbReference type="Rhea" id="RHEA-COMP:10350"/>
        <dbReference type="Rhea" id="RHEA-COMP:14399"/>
        <dbReference type="ChEBI" id="CHEBI:15378"/>
        <dbReference type="ChEBI" id="CHEBI:24646"/>
        <dbReference type="ChEBI" id="CHEBI:29033"/>
        <dbReference type="ChEBI" id="CHEBI:29034"/>
        <dbReference type="ChEBI" id="CHEBI:132124"/>
        <dbReference type="EC" id="7.1.1.8"/>
    </reaction>
</comment>